<dbReference type="PANTHER" id="PTHR37292:SF2">
    <property type="entry name" value="DUF262 DOMAIN-CONTAINING PROTEIN"/>
    <property type="match status" value="1"/>
</dbReference>
<evidence type="ECO:0000313" key="4">
    <source>
        <dbReference type="Proteomes" id="UP000313988"/>
    </source>
</evidence>
<evidence type="ECO:0000259" key="1">
    <source>
        <dbReference type="Pfam" id="PF03235"/>
    </source>
</evidence>
<evidence type="ECO:0000313" key="3">
    <source>
        <dbReference type="EMBL" id="TNM71474.1"/>
    </source>
</evidence>
<proteinExistence type="predicted"/>
<accession>A0A5C4Y6N4</accession>
<reference evidence="3 4" key="1">
    <citation type="submission" date="2019-06" db="EMBL/GenBank/DDBJ databases">
        <title>Genome sequence of Deinococcus radiopugnans ATCC 19172.</title>
        <authorList>
            <person name="Maclea K.S."/>
            <person name="Maynard C.R."/>
        </authorList>
    </citation>
    <scope>NUCLEOTIDE SEQUENCE [LARGE SCALE GENOMIC DNA]</scope>
    <source>
        <strain evidence="3 4">ATCC 19172</strain>
    </source>
</reference>
<protein>
    <submittedName>
        <fullName evidence="3">DUF262 domain-containing protein</fullName>
    </submittedName>
</protein>
<dbReference type="OrthoDB" id="9798761at2"/>
<comment type="caution">
    <text evidence="3">The sequence shown here is derived from an EMBL/GenBank/DDBJ whole genome shotgun (WGS) entry which is preliminary data.</text>
</comment>
<dbReference type="EMBL" id="VDMO01000007">
    <property type="protein sequence ID" value="TNM71474.1"/>
    <property type="molecule type" value="Genomic_DNA"/>
</dbReference>
<dbReference type="Proteomes" id="UP000629870">
    <property type="component" value="Unassembled WGS sequence"/>
</dbReference>
<feature type="domain" description="GmrSD restriction endonucleases N-terminal" evidence="1">
    <location>
        <begin position="25"/>
        <end position="267"/>
    </location>
</feature>
<evidence type="ECO:0000313" key="5">
    <source>
        <dbReference type="Proteomes" id="UP000629870"/>
    </source>
</evidence>
<keyword evidence="5" id="KW-1185">Reference proteome</keyword>
<name>A0A5C4Y6N4_9DEIO</name>
<sequence>MSHEYSNSESIQQIMTQLSADPPALLLPEFQRDFAWDLESSYTLFDSIVQGLYIGSLKYGKPDFEMALRRVDVRPRRGEGSRAKVERLLYDEKRMKAASQISGLRIILDGQQRLTSIYRALKGHDKVYFTVRSDVTAEGMRQLSLEQLLHPELGIQGEDLRNQVCVPLDYAYLYTQGVPFDDEVQEYFRRETAYGRALVKEGDVDAERAAFKIFRQVLPKLKTLYEEPRLMSYYLLDMGLDKFVIFFERYNKLGLKLNFTDVLAAKLYGHFNLRQAFEDLLDRHPGIPIKRELLVRAVAVFTERLPRVERTHILRELTANDFKKHWPDVARLYIRTLDYLHEQRYMVSPRWLPSETMMLPLMMFFFELDKRRNSSMTQQQQMFVRWWYWSTTFAEHYSAASNEKILTDTRLMQRVARGEQIDHSYFLRMRPNLSDPEQLFTYGSASSVIYKGVLNLVHFAAEGLRDWTSDNLLSVSTLGSLELQDHHVFPQAFLRRTMAKQDRPEEVEAVRDSVVNRVLMPKGTNLRASDKAPYRYLNDLLQVNPQLRHSMSSHLVAPELLDNEQMSSQVYLTLYRRAEQILKLIRRETLEAEPVVRSLYAPERPAAGD</sequence>
<dbReference type="Pfam" id="PF03235">
    <property type="entry name" value="GmrSD_N"/>
    <property type="match status" value="1"/>
</dbReference>
<dbReference type="AlphaFoldDB" id="A0A5C4Y6N4"/>
<dbReference type="RefSeq" id="WP_139402287.1">
    <property type="nucleotide sequence ID" value="NZ_JACHEW010000010.1"/>
</dbReference>
<evidence type="ECO:0000313" key="2">
    <source>
        <dbReference type="EMBL" id="MBB6016921.1"/>
    </source>
</evidence>
<dbReference type="InterPro" id="IPR004919">
    <property type="entry name" value="GmrSD_N"/>
</dbReference>
<dbReference type="Proteomes" id="UP000313988">
    <property type="component" value="Unassembled WGS sequence"/>
</dbReference>
<gene>
    <name evidence="3" type="ORF">FHR04_07955</name>
    <name evidence="2" type="ORF">HNQ04_002179</name>
</gene>
<reference evidence="2 5" key="2">
    <citation type="submission" date="2020-08" db="EMBL/GenBank/DDBJ databases">
        <title>Genomic Encyclopedia of Type Strains, Phase IV (KMG-IV): sequencing the most valuable type-strain genomes for metagenomic binning, comparative biology and taxonomic classification.</title>
        <authorList>
            <person name="Goeker M."/>
        </authorList>
    </citation>
    <scope>NUCLEOTIDE SEQUENCE [LARGE SCALE GENOMIC DNA]</scope>
    <source>
        <strain evidence="2 5">DSM 12027</strain>
    </source>
</reference>
<dbReference type="EMBL" id="JACHEW010000010">
    <property type="protein sequence ID" value="MBB6016921.1"/>
    <property type="molecule type" value="Genomic_DNA"/>
</dbReference>
<organism evidence="3 4">
    <name type="scientific">Deinococcus radiopugnans ATCC 19172</name>
    <dbReference type="NCBI Taxonomy" id="585398"/>
    <lineage>
        <taxon>Bacteria</taxon>
        <taxon>Thermotogati</taxon>
        <taxon>Deinococcota</taxon>
        <taxon>Deinococci</taxon>
        <taxon>Deinococcales</taxon>
        <taxon>Deinococcaceae</taxon>
        <taxon>Deinococcus</taxon>
    </lineage>
</organism>
<dbReference type="PANTHER" id="PTHR37292">
    <property type="entry name" value="VNG6097C"/>
    <property type="match status" value="1"/>
</dbReference>